<evidence type="ECO:0000313" key="2">
    <source>
        <dbReference type="Proteomes" id="UP000027093"/>
    </source>
</evidence>
<sequence length="70" mass="7664">MAIAKVLFEGQVGHVGKYIPEDPDSLIESGKDGFKIKDINQFPTGLAKIRSYDGLADAISSWEKSIPELK</sequence>
<dbReference type="KEGG" id="nvn:NVIE_1220"/>
<organism evidence="1 2">
    <name type="scientific">Nitrososphaera viennensis EN76</name>
    <dbReference type="NCBI Taxonomy" id="926571"/>
    <lineage>
        <taxon>Archaea</taxon>
        <taxon>Nitrososphaerota</taxon>
        <taxon>Nitrososphaeria</taxon>
        <taxon>Nitrososphaerales</taxon>
        <taxon>Nitrososphaeraceae</taxon>
        <taxon>Nitrososphaera</taxon>
    </lineage>
</organism>
<evidence type="ECO:0000313" key="1">
    <source>
        <dbReference type="EMBL" id="AIC15433.1"/>
    </source>
</evidence>
<keyword evidence="2" id="KW-1185">Reference proteome</keyword>
<protein>
    <submittedName>
        <fullName evidence="1">Uncharacterized protein</fullName>
    </submittedName>
</protein>
<accession>A0A060HIU0</accession>
<reference evidence="1 2" key="1">
    <citation type="journal article" date="2014" name="Int. J. Syst. Evol. Microbiol.">
        <title>Nitrososphaera viennensis gen. nov., sp. nov., an aerobic and mesophilic, ammonia-oxidizing archaeon from soil and a member of the archaeal phylum Thaumarchaeota.</title>
        <authorList>
            <person name="Stieglmeier M."/>
            <person name="Klingl A."/>
            <person name="Alves R.J."/>
            <person name="Rittmann S.K."/>
            <person name="Melcher M."/>
            <person name="Leisch N."/>
            <person name="Schleper C."/>
        </authorList>
    </citation>
    <scope>NUCLEOTIDE SEQUENCE [LARGE SCALE GENOMIC DNA]</scope>
    <source>
        <strain evidence="1">EN76</strain>
    </source>
</reference>
<gene>
    <name evidence="1" type="ORF">NVIE_1220</name>
</gene>
<dbReference type="HOGENOM" id="CLU_2748334_0_0_2"/>
<proteinExistence type="predicted"/>
<name>A0A060HIU0_9ARCH</name>
<dbReference type="EMBL" id="CP007536">
    <property type="protein sequence ID" value="AIC15433.1"/>
    <property type="molecule type" value="Genomic_DNA"/>
</dbReference>
<dbReference type="AlphaFoldDB" id="A0A060HIU0"/>
<dbReference type="Proteomes" id="UP000027093">
    <property type="component" value="Chromosome"/>
</dbReference>